<evidence type="ECO:0000259" key="1">
    <source>
        <dbReference type="SMART" id="SM00871"/>
    </source>
</evidence>
<dbReference type="RefSeq" id="WP_224035564.1">
    <property type="nucleotide sequence ID" value="NZ_AP024849.1"/>
</dbReference>
<accession>A0ABM7TBR7</accession>
<keyword evidence="3" id="KW-1185">Reference proteome</keyword>
<sequence>MNYEIEIRDIEPIRVAFIKYKGIATQANKVFPNVFKSIRGKSNGAPFFCYYAMDQQTNIGEMELCVPTAETPNGNGITAKNVPRIKALCVTHVGPYETIGHAYEAIDCYSRENNLTLHPPFREVYIKGPGMVLKGNPNKYITEILFPIKEEE</sequence>
<dbReference type="InterPro" id="IPR011256">
    <property type="entry name" value="Reg_factor_effector_dom_sf"/>
</dbReference>
<proteinExistence type="predicted"/>
<name>A0ABM7TBR7_9CLOT</name>
<dbReference type="EMBL" id="AP024849">
    <property type="protein sequence ID" value="BCZ49379.1"/>
    <property type="molecule type" value="Genomic_DNA"/>
</dbReference>
<evidence type="ECO:0000313" key="2">
    <source>
        <dbReference type="EMBL" id="BCZ49379.1"/>
    </source>
</evidence>
<dbReference type="Pfam" id="PF06445">
    <property type="entry name" value="GyrI-like"/>
    <property type="match status" value="1"/>
</dbReference>
<dbReference type="SUPFAM" id="SSF55136">
    <property type="entry name" value="Probable bacterial effector-binding domain"/>
    <property type="match status" value="1"/>
</dbReference>
<evidence type="ECO:0000313" key="3">
    <source>
        <dbReference type="Proteomes" id="UP000824633"/>
    </source>
</evidence>
<dbReference type="InterPro" id="IPR010499">
    <property type="entry name" value="AraC_E-bd"/>
</dbReference>
<gene>
    <name evidence="2" type="ORF">psyc5s11_54460</name>
</gene>
<feature type="domain" description="AraC effector-binding" evidence="1">
    <location>
        <begin position="3"/>
        <end position="149"/>
    </location>
</feature>
<dbReference type="InterPro" id="IPR029442">
    <property type="entry name" value="GyrI-like"/>
</dbReference>
<dbReference type="Proteomes" id="UP000824633">
    <property type="component" value="Chromosome"/>
</dbReference>
<reference evidence="3" key="1">
    <citation type="submission" date="2021-07" db="EMBL/GenBank/DDBJ databases">
        <title>Complete genome sequencing of a Clostridium isolate.</title>
        <authorList>
            <person name="Ueki A."/>
            <person name="Tonouchi A."/>
        </authorList>
    </citation>
    <scope>NUCLEOTIDE SEQUENCE [LARGE SCALE GENOMIC DNA]</scope>
    <source>
        <strain evidence="3">C5S11</strain>
    </source>
</reference>
<dbReference type="Gene3D" id="3.20.80.10">
    <property type="entry name" value="Regulatory factor, effector binding domain"/>
    <property type="match status" value="1"/>
</dbReference>
<dbReference type="SMART" id="SM00871">
    <property type="entry name" value="AraC_E_bind"/>
    <property type="match status" value="1"/>
</dbReference>
<protein>
    <submittedName>
        <fullName evidence="2">AraC family transcriptional regulator</fullName>
    </submittedName>
</protein>
<organism evidence="2 3">
    <name type="scientific">Clostridium gelidum</name>
    <dbReference type="NCBI Taxonomy" id="704125"/>
    <lineage>
        <taxon>Bacteria</taxon>
        <taxon>Bacillati</taxon>
        <taxon>Bacillota</taxon>
        <taxon>Clostridia</taxon>
        <taxon>Eubacteriales</taxon>
        <taxon>Clostridiaceae</taxon>
        <taxon>Clostridium</taxon>
    </lineage>
</organism>